<evidence type="ECO:0000313" key="2">
    <source>
        <dbReference type="Proteomes" id="UP001152795"/>
    </source>
</evidence>
<dbReference type="EMBL" id="CACRXK020000221">
    <property type="protein sequence ID" value="CAB3979707.1"/>
    <property type="molecule type" value="Genomic_DNA"/>
</dbReference>
<accession>A0A6S7FQ14</accession>
<feature type="non-terminal residue" evidence="1">
    <location>
        <position position="1"/>
    </location>
</feature>
<gene>
    <name evidence="1" type="ORF">PACLA_8A015121</name>
</gene>
<name>A0A6S7FQ14_PARCT</name>
<keyword evidence="2" id="KW-1185">Reference proteome</keyword>
<sequence length="1462" mass="160554">MAIFRTIVFAINLTVVFLLQNWFALAQVDPLSQAIFQAIPGTSLKVQLQSSESQKLIEGGTNIEFEVRISYESGAIFSGVNEQRQSEFNEYCNYVEELRNTVFYSGGEMFVNCTNFTRIVEANYTCNSSDGINCFANATANSTLFAGNWSLLNTTNSSLLQNVTNNITEIVKNVYQNITSSYCVNSTTPLVSYKPTIHPPEYFNLTYQTLEIDVHLPSEFDINSVESLRLTHDFTNVTLNCTKYVVNSTDTKHASKPSLKLHVQFSNVSWNGSMVISASVSERVVPKQLLNITGDVKFDGVDKELWIGSFTVPGLQFQSLQSISTTFSGTPGTLLTDDEEITLNAKFIVPSVTTDIKVFVQLPVYNGSIPLKIILASVKNMHPNIRSSNLRSGSGIGSNIVLAEIESLNPKASTLVSFKFGKTVTSPATAEKSVILSVTGVIDATDRYDVYIPGVFGNITSWLIYSTALGDETIESPQWLETELAQPQLKYDMSFEKDDGKIEGGLEIKCLFQFYNPYFASEGASVTLDVSFASEHMALVNSDVKVCNVSRDTPAYCVNTWPLLTISNTTTSLNIAIANLTAGFGVFGNGVSVILASVPASETLANQINVMYNRKRWLTVSDAVYLSVKTQAITVSTQVISSSVDTTSQRIAAIGEKFTCRMNGAIPVTTNEDFVIVVGSDSSVSYGRATLLHVGENVAGDGLHEGIGLNVTSGIAPYTSSSPVFFGQFGTVSSNGNSTQADASTFIVEVTFFVKDINANFNGETILLTSKVYHNPGNRNYRSYLDFEVVEPSFSASAVVSPSKDVNQHAEMSFVATIRRTSVSKSTAFNLVLLLAVPSPHLILTEYTSQSGTLRTVPGNQSPIQFLSPEDINSTVIIYENDAVSESTREIRYKARTSSTLPASIFIPSSFVMSYTSLPKNLNQSLAREYSYGPTSQPTFLTFRPDPFLNFSFHSHNEGKFDAGDILNYTITLKNIGVGNVKPTAHTVKIVLSLSTTLFKHIFVVCNQGSFSKTASSQLETIQVEAGTFVYGEEIKCDIKTTLNIVEPSQRIELTSTLTYHCLPTSHQHEYQGYSSQDENEIFIKELSMQFSANGSTSQVLCGDVLEFNMRIVLPEVTTNLRVDYEIPTIASNARGKRSARRKRASQINILTPDASQTSYRNGGNLIIPSMTKSLVDNTYTVEFPSVTNQPDNINSENDVLTVQAKFLVANEPVIFSGRSFDLLSTVHYPGGSVSQTATFSVVGPLVKPLLQLAKSFQVINPSLDSPSGIFYVNISHTPSSLYDAYDVNVTDFIEGMNVIRDNEFPGIEISAPTNNVYKFSSNIPIIAVGETVHFYYKSKFKVTIKTPKYIRKTASVKWRSAQLNSPAYGPEINSDACVARNDTIKERDEHLYGFLALGAFLGLLVGFLMILICVCIFIKCCRRGRLVPYYRVLTGKTTYTALEEEESEDKSFITPTNTVST</sequence>
<organism evidence="1 2">
    <name type="scientific">Paramuricea clavata</name>
    <name type="common">Red gorgonian</name>
    <name type="synonym">Violescent sea-whip</name>
    <dbReference type="NCBI Taxonomy" id="317549"/>
    <lineage>
        <taxon>Eukaryota</taxon>
        <taxon>Metazoa</taxon>
        <taxon>Cnidaria</taxon>
        <taxon>Anthozoa</taxon>
        <taxon>Octocorallia</taxon>
        <taxon>Malacalcyonacea</taxon>
        <taxon>Plexauridae</taxon>
        <taxon>Paramuricea</taxon>
    </lineage>
</organism>
<dbReference type="Proteomes" id="UP001152795">
    <property type="component" value="Unassembled WGS sequence"/>
</dbReference>
<comment type="caution">
    <text evidence="1">The sequence shown here is derived from an EMBL/GenBank/DDBJ whole genome shotgun (WGS) entry which is preliminary data.</text>
</comment>
<proteinExistence type="predicted"/>
<protein>
    <submittedName>
        <fullName evidence="1">Uncharacterized protein</fullName>
    </submittedName>
</protein>
<dbReference type="OrthoDB" id="8852462at2759"/>
<reference evidence="1" key="1">
    <citation type="submission" date="2020-04" db="EMBL/GenBank/DDBJ databases">
        <authorList>
            <person name="Alioto T."/>
            <person name="Alioto T."/>
            <person name="Gomez Garrido J."/>
        </authorList>
    </citation>
    <scope>NUCLEOTIDE SEQUENCE</scope>
    <source>
        <strain evidence="1">A484AB</strain>
    </source>
</reference>
<evidence type="ECO:0000313" key="1">
    <source>
        <dbReference type="EMBL" id="CAB3979707.1"/>
    </source>
</evidence>